<protein>
    <submittedName>
        <fullName evidence="1">Uncharacterized protein</fullName>
    </submittedName>
</protein>
<keyword evidence="2" id="KW-1185">Reference proteome</keyword>
<dbReference type="AlphaFoldDB" id="A0A947DHB7"/>
<sequence length="75" mass="8404">MSDPIQQQLDTDVENLSITQLNELGNQAIKQGLIAGHGHHQGQYEIIREGKILTMPPKDAITFLQQLIQPVTEEK</sequence>
<dbReference type="RefSeq" id="WP_215609719.1">
    <property type="nucleotide sequence ID" value="NZ_JADOES010000030.1"/>
</dbReference>
<dbReference type="EMBL" id="JADOES010000030">
    <property type="protein sequence ID" value="MBT9316654.1"/>
    <property type="molecule type" value="Genomic_DNA"/>
</dbReference>
<organism evidence="1 2">
    <name type="scientific">Leptothoe spongobia TAU-MAC 1115</name>
    <dbReference type="NCBI Taxonomy" id="1967444"/>
    <lineage>
        <taxon>Bacteria</taxon>
        <taxon>Bacillati</taxon>
        <taxon>Cyanobacteriota</taxon>
        <taxon>Cyanophyceae</taxon>
        <taxon>Nodosilineales</taxon>
        <taxon>Cymatolegaceae</taxon>
        <taxon>Leptothoe</taxon>
        <taxon>Leptothoe spongobia</taxon>
    </lineage>
</organism>
<reference evidence="1" key="1">
    <citation type="submission" date="2020-11" db="EMBL/GenBank/DDBJ databases">
        <authorList>
            <person name="Konstantinou D."/>
            <person name="Gkelis S."/>
            <person name="Popin R."/>
            <person name="Fewer D."/>
            <person name="Sivonen K."/>
        </authorList>
    </citation>
    <scope>NUCLEOTIDE SEQUENCE</scope>
    <source>
        <strain evidence="1">TAU-MAC 1115</strain>
    </source>
</reference>
<gene>
    <name evidence="1" type="ORF">IXB50_14595</name>
</gene>
<evidence type="ECO:0000313" key="2">
    <source>
        <dbReference type="Proteomes" id="UP000717364"/>
    </source>
</evidence>
<dbReference type="Proteomes" id="UP000717364">
    <property type="component" value="Unassembled WGS sequence"/>
</dbReference>
<accession>A0A947DHB7</accession>
<comment type="caution">
    <text evidence="1">The sequence shown here is derived from an EMBL/GenBank/DDBJ whole genome shotgun (WGS) entry which is preliminary data.</text>
</comment>
<evidence type="ECO:0000313" key="1">
    <source>
        <dbReference type="EMBL" id="MBT9316654.1"/>
    </source>
</evidence>
<name>A0A947DHB7_9CYAN</name>
<proteinExistence type="predicted"/>
<reference evidence="1" key="2">
    <citation type="journal article" date="2021" name="Mar. Drugs">
        <title>Genome Reduction and Secondary Metabolism of the Marine Sponge-Associated Cyanobacterium Leptothoe.</title>
        <authorList>
            <person name="Konstantinou D."/>
            <person name="Popin R.V."/>
            <person name="Fewer D.P."/>
            <person name="Sivonen K."/>
            <person name="Gkelis S."/>
        </authorList>
    </citation>
    <scope>NUCLEOTIDE SEQUENCE</scope>
    <source>
        <strain evidence="1">TAU-MAC 1115</strain>
    </source>
</reference>